<protein>
    <recommendedName>
        <fullName evidence="3">HNH endonuclease</fullName>
    </recommendedName>
</protein>
<evidence type="ECO:0000313" key="2">
    <source>
        <dbReference type="Proteomes" id="UP000316916"/>
    </source>
</evidence>
<organism evidence="1 2">
    <name type="scientific">Chryseobacterium rhizoplanae</name>
    <dbReference type="NCBI Taxonomy" id="1609531"/>
    <lineage>
        <taxon>Bacteria</taxon>
        <taxon>Pseudomonadati</taxon>
        <taxon>Bacteroidota</taxon>
        <taxon>Flavobacteriia</taxon>
        <taxon>Flavobacteriales</taxon>
        <taxon>Weeksellaceae</taxon>
        <taxon>Chryseobacterium group</taxon>
        <taxon>Chryseobacterium</taxon>
    </lineage>
</organism>
<dbReference type="Proteomes" id="UP000316916">
    <property type="component" value="Unassembled WGS sequence"/>
</dbReference>
<dbReference type="AlphaFoldDB" id="A0A521FNH8"/>
<dbReference type="EMBL" id="FXTC01000020">
    <property type="protein sequence ID" value="SMO97120.1"/>
    <property type="molecule type" value="Genomic_DNA"/>
</dbReference>
<evidence type="ECO:0000313" key="1">
    <source>
        <dbReference type="EMBL" id="SMO97120.1"/>
    </source>
</evidence>
<reference evidence="1 2" key="1">
    <citation type="submission" date="2017-05" db="EMBL/GenBank/DDBJ databases">
        <authorList>
            <person name="Varghese N."/>
            <person name="Submissions S."/>
        </authorList>
    </citation>
    <scope>NUCLEOTIDE SEQUENCE [LARGE SCALE GENOMIC DNA]</scope>
    <source>
        <strain evidence="1 2">DSM 29371</strain>
    </source>
</reference>
<proteinExistence type="predicted"/>
<evidence type="ECO:0008006" key="3">
    <source>
        <dbReference type="Google" id="ProtNLM"/>
    </source>
</evidence>
<name>A0A521FNH8_9FLAO</name>
<gene>
    <name evidence="1" type="ORF">SAMN06265171_1203</name>
</gene>
<keyword evidence="2" id="KW-1185">Reference proteome</keyword>
<dbReference type="RefSeq" id="WP_142719943.1">
    <property type="nucleotide sequence ID" value="NZ_FXTC01000020.1"/>
</dbReference>
<accession>A0A521FNH8</accession>
<sequence length="340" mass="39100">MNNCKICNSKADKSGSHIIPHFLLKRIDSEHKGRDKEMGFVISEKNPSSYFGRATNVETLEKIYGEVDEDRIGSNSIPLIEDFIFCSRCEAELATLENNYSTSISKNDQPIGINYSSGIDSEQALLFWISIFFRLSISKNSGVSLIPEDEDVLRKILNDYFSKKQITSDFEKIKYKLMRAQNVPEKASTLLHMNPESQNPYLLVLDEFIVYLSLNIDVENKDFYGFKLPVEEAEENSNFPTDEKILAITTDTLLKLNGHFHAKAAESYRINLFYECDQIFQKMNFGNYMPNDMKEEIFKLLASDETVSFGDKFSIKHRAEIIVKVLQEYLKKQPPRDGLK</sequence>